<dbReference type="InterPro" id="IPR015946">
    <property type="entry name" value="KH_dom-like_a/b"/>
</dbReference>
<dbReference type="InterPro" id="IPR036102">
    <property type="entry name" value="OsmC/Ohrsf"/>
</dbReference>
<dbReference type="SUPFAM" id="SSF82784">
    <property type="entry name" value="OsmC-like"/>
    <property type="match status" value="1"/>
</dbReference>
<keyword evidence="2" id="KW-1185">Reference proteome</keyword>
<dbReference type="PANTHER" id="PTHR42830:SF2">
    <property type="entry name" value="OSMC_OHR FAMILY PROTEIN"/>
    <property type="match status" value="1"/>
</dbReference>
<dbReference type="PANTHER" id="PTHR42830">
    <property type="entry name" value="OSMOTICALLY INDUCIBLE FAMILY PROTEIN"/>
    <property type="match status" value="1"/>
</dbReference>
<comment type="caution">
    <text evidence="1">The sequence shown here is derived from an EMBL/GenBank/DDBJ whole genome shotgun (WGS) entry which is preliminary data.</text>
</comment>
<name>A0A4S3KG82_9GAMM</name>
<dbReference type="AlphaFoldDB" id="A0A4S3KG82"/>
<evidence type="ECO:0000313" key="2">
    <source>
        <dbReference type="Proteomes" id="UP000306317"/>
    </source>
</evidence>
<dbReference type="EMBL" id="MWIO01000026">
    <property type="protein sequence ID" value="THD07500.1"/>
    <property type="molecule type" value="Genomic_DNA"/>
</dbReference>
<accession>A0A4S3KG82</accession>
<evidence type="ECO:0000313" key="1">
    <source>
        <dbReference type="EMBL" id="THD07500.1"/>
    </source>
</evidence>
<dbReference type="InterPro" id="IPR052707">
    <property type="entry name" value="OsmC_Ohr_Peroxiredoxin"/>
</dbReference>
<organism evidence="1 2">
    <name type="scientific">Rhodanobacter lindaniclasticus</name>
    <dbReference type="NCBI Taxonomy" id="75310"/>
    <lineage>
        <taxon>Bacteria</taxon>
        <taxon>Pseudomonadati</taxon>
        <taxon>Pseudomonadota</taxon>
        <taxon>Gammaproteobacteria</taxon>
        <taxon>Lysobacterales</taxon>
        <taxon>Rhodanobacteraceae</taxon>
        <taxon>Rhodanobacter</taxon>
    </lineage>
</organism>
<dbReference type="Pfam" id="PF02566">
    <property type="entry name" value="OsmC"/>
    <property type="match status" value="1"/>
</dbReference>
<protein>
    <submittedName>
        <fullName evidence="1">Peroxiredoxin</fullName>
    </submittedName>
</protein>
<sequence length="158" mass="16941">MVNHPHHYHVEVEWTGNLGTGTDGYRNYSRDHVIRIAGKAELAGSSDPTFRGDATRHNPEDMLVTALSTCHMLSYLHMATVAGVVVTAYTDAAEGTMVTEGDGGRFAEVVLRPVVTISAASDPAKAEAAHEVAHHACFIANSVNFPVRCEPRTVVASD</sequence>
<dbReference type="Gene3D" id="3.30.300.20">
    <property type="match status" value="1"/>
</dbReference>
<dbReference type="Proteomes" id="UP000306317">
    <property type="component" value="Unassembled WGS sequence"/>
</dbReference>
<proteinExistence type="predicted"/>
<dbReference type="InterPro" id="IPR003718">
    <property type="entry name" value="OsmC/Ohr_fam"/>
</dbReference>
<gene>
    <name evidence="1" type="ORF">B1991_09085</name>
</gene>
<reference evidence="1 2" key="1">
    <citation type="submission" date="2017-02" db="EMBL/GenBank/DDBJ databases">
        <title>Whole genome sequencing of Rhodanobacter lindaniclasticus DSM 17932.</title>
        <authorList>
            <person name="Kumar S."/>
            <person name="Patil P."/>
            <person name="Patil P.B."/>
        </authorList>
    </citation>
    <scope>NUCLEOTIDE SEQUENCE [LARGE SCALE GENOMIC DNA]</scope>
    <source>
        <strain evidence="1 2">DSM 17932</strain>
    </source>
</reference>